<sequence length="268" mass="30295">MWILVFDIDETWVGDSQRIFHHVKRSWAEKMPDQTNSFSQTQQQLRNSPEDLIASLILSGPQARARDSVPSWGTASRPKRKDKEKEETVILELCCLSVWTLIQAATYRGFAIPRLEKLVPQRSWQQAQHRPDPSVESWLNLALWERGKASLLPGMLYKHPFPTGSCGLGVQRNAGKNFKIEKLLSFAIEPPKAFSRLWWLSLLKAAESSVLLPLLPFPPRLSRFSRVCVSAQLQKQGGSSGGYKPRDKHAQQSEFGSTGGLCYLLCVH</sequence>
<name>A0A485NLZ4_LYNPA</name>
<evidence type="ECO:0000313" key="1">
    <source>
        <dbReference type="EMBL" id="VFV34781.1"/>
    </source>
</evidence>
<evidence type="ECO:0000313" key="2">
    <source>
        <dbReference type="Proteomes" id="UP000386466"/>
    </source>
</evidence>
<organism evidence="1 2">
    <name type="scientific">Lynx pardinus</name>
    <name type="common">Iberian lynx</name>
    <name type="synonym">Felis pardina</name>
    <dbReference type="NCBI Taxonomy" id="191816"/>
    <lineage>
        <taxon>Eukaryota</taxon>
        <taxon>Metazoa</taxon>
        <taxon>Chordata</taxon>
        <taxon>Craniata</taxon>
        <taxon>Vertebrata</taxon>
        <taxon>Euteleostomi</taxon>
        <taxon>Mammalia</taxon>
        <taxon>Eutheria</taxon>
        <taxon>Laurasiatheria</taxon>
        <taxon>Carnivora</taxon>
        <taxon>Feliformia</taxon>
        <taxon>Felidae</taxon>
        <taxon>Felinae</taxon>
        <taxon>Lynx</taxon>
    </lineage>
</organism>
<proteinExistence type="predicted"/>
<protein>
    <submittedName>
        <fullName evidence="1">Uncharacterized protein</fullName>
    </submittedName>
</protein>
<keyword evidence="2" id="KW-1185">Reference proteome</keyword>
<accession>A0A485NLZ4</accession>
<dbReference type="Proteomes" id="UP000386466">
    <property type="component" value="Unassembled WGS sequence"/>
</dbReference>
<gene>
    <name evidence="1" type="ORF">LYPA_23C021166</name>
</gene>
<dbReference type="EMBL" id="CAAGRJ010020210">
    <property type="protein sequence ID" value="VFV34781.1"/>
    <property type="molecule type" value="Genomic_DNA"/>
</dbReference>
<reference evidence="1 2" key="1">
    <citation type="submission" date="2019-01" db="EMBL/GenBank/DDBJ databases">
        <authorList>
            <person name="Alioto T."/>
            <person name="Alioto T."/>
        </authorList>
    </citation>
    <scope>NUCLEOTIDE SEQUENCE [LARGE SCALE GENOMIC DNA]</scope>
</reference>
<dbReference type="AlphaFoldDB" id="A0A485NLZ4"/>